<organism evidence="2 3">
    <name type="scientific">Pleurodeles waltl</name>
    <name type="common">Iberian ribbed newt</name>
    <dbReference type="NCBI Taxonomy" id="8319"/>
    <lineage>
        <taxon>Eukaryota</taxon>
        <taxon>Metazoa</taxon>
        <taxon>Chordata</taxon>
        <taxon>Craniata</taxon>
        <taxon>Vertebrata</taxon>
        <taxon>Euteleostomi</taxon>
        <taxon>Amphibia</taxon>
        <taxon>Batrachia</taxon>
        <taxon>Caudata</taxon>
        <taxon>Salamandroidea</taxon>
        <taxon>Salamandridae</taxon>
        <taxon>Pleurodelinae</taxon>
        <taxon>Pleurodeles</taxon>
    </lineage>
</organism>
<gene>
    <name evidence="2" type="ORF">NDU88_002191</name>
</gene>
<feature type="region of interest" description="Disordered" evidence="1">
    <location>
        <begin position="85"/>
        <end position="108"/>
    </location>
</feature>
<proteinExistence type="predicted"/>
<dbReference type="AlphaFoldDB" id="A0AAV7TL47"/>
<dbReference type="EMBL" id="JANPWB010000006">
    <property type="protein sequence ID" value="KAJ1176924.1"/>
    <property type="molecule type" value="Genomic_DNA"/>
</dbReference>
<feature type="region of interest" description="Disordered" evidence="1">
    <location>
        <begin position="157"/>
        <end position="183"/>
    </location>
</feature>
<feature type="compositionally biased region" description="Basic residues" evidence="1">
    <location>
        <begin position="167"/>
        <end position="176"/>
    </location>
</feature>
<comment type="caution">
    <text evidence="2">The sequence shown here is derived from an EMBL/GenBank/DDBJ whole genome shotgun (WGS) entry which is preliminary data.</text>
</comment>
<protein>
    <submittedName>
        <fullName evidence="2">Uncharacterized protein</fullName>
    </submittedName>
</protein>
<accession>A0AAV7TL47</accession>
<keyword evidence="3" id="KW-1185">Reference proteome</keyword>
<reference evidence="2" key="1">
    <citation type="journal article" date="2022" name="bioRxiv">
        <title>Sequencing and chromosome-scale assembly of the giantPleurodeles waltlgenome.</title>
        <authorList>
            <person name="Brown T."/>
            <person name="Elewa A."/>
            <person name="Iarovenko S."/>
            <person name="Subramanian E."/>
            <person name="Araus A.J."/>
            <person name="Petzold A."/>
            <person name="Susuki M."/>
            <person name="Suzuki K.-i.T."/>
            <person name="Hayashi T."/>
            <person name="Toyoda A."/>
            <person name="Oliveira C."/>
            <person name="Osipova E."/>
            <person name="Leigh N.D."/>
            <person name="Simon A."/>
            <person name="Yun M.H."/>
        </authorList>
    </citation>
    <scope>NUCLEOTIDE SEQUENCE</scope>
    <source>
        <strain evidence="2">20211129_DDA</strain>
        <tissue evidence="2">Liver</tissue>
    </source>
</reference>
<evidence type="ECO:0000313" key="3">
    <source>
        <dbReference type="Proteomes" id="UP001066276"/>
    </source>
</evidence>
<name>A0AAV7TL47_PLEWA</name>
<dbReference type="Proteomes" id="UP001066276">
    <property type="component" value="Chromosome 3_2"/>
</dbReference>
<evidence type="ECO:0000313" key="2">
    <source>
        <dbReference type="EMBL" id="KAJ1176924.1"/>
    </source>
</evidence>
<sequence>MFTSIRCDSEPDVKINASNKKAARSASSSRLQICLGLRLILFASCAIASVPLQYMSASSSTPGCKLHLCPATGFQMVIRERLGRENEADGPAGQPGRAVPSARPVGPGRGKLRMGFIQSSRNEHLRAPPSTRSEGTRMHKLKYAWGKREVKGLDVRRTAPRAPPARSRYRPKVKKTLRYESSV</sequence>
<evidence type="ECO:0000256" key="1">
    <source>
        <dbReference type="SAM" id="MobiDB-lite"/>
    </source>
</evidence>